<sequence>VQDIYKASLQAANLILINIILLFSRVYLSFLADLLGVLLDIFRLVYKLAVIIASFLIIFYIVTILT</sequence>
<evidence type="ECO:0000313" key="3">
    <source>
        <dbReference type="Proteomes" id="UP000799779"/>
    </source>
</evidence>
<name>A0A6A5W2Y8_9PLEO</name>
<evidence type="ECO:0000256" key="1">
    <source>
        <dbReference type="SAM" id="Phobius"/>
    </source>
</evidence>
<feature type="transmembrane region" description="Helical" evidence="1">
    <location>
        <begin position="44"/>
        <end position="65"/>
    </location>
</feature>
<dbReference type="AlphaFoldDB" id="A0A6A5W2Y8"/>
<keyword evidence="1" id="KW-1133">Transmembrane helix</keyword>
<organism evidence="2 3">
    <name type="scientific">Amniculicola lignicola CBS 123094</name>
    <dbReference type="NCBI Taxonomy" id="1392246"/>
    <lineage>
        <taxon>Eukaryota</taxon>
        <taxon>Fungi</taxon>
        <taxon>Dikarya</taxon>
        <taxon>Ascomycota</taxon>
        <taxon>Pezizomycotina</taxon>
        <taxon>Dothideomycetes</taxon>
        <taxon>Pleosporomycetidae</taxon>
        <taxon>Pleosporales</taxon>
        <taxon>Amniculicolaceae</taxon>
        <taxon>Amniculicola</taxon>
    </lineage>
</organism>
<evidence type="ECO:0000313" key="2">
    <source>
        <dbReference type="EMBL" id="KAF1995309.1"/>
    </source>
</evidence>
<keyword evidence="1" id="KW-0472">Membrane</keyword>
<proteinExistence type="predicted"/>
<feature type="transmembrane region" description="Helical" evidence="1">
    <location>
        <begin position="12"/>
        <end position="32"/>
    </location>
</feature>
<feature type="non-terminal residue" evidence="2">
    <location>
        <position position="1"/>
    </location>
</feature>
<keyword evidence="3" id="KW-1185">Reference proteome</keyword>
<gene>
    <name evidence="2" type="ORF">P154DRAFT_445754</name>
</gene>
<keyword evidence="1" id="KW-0812">Transmembrane</keyword>
<reference evidence="2" key="1">
    <citation type="journal article" date="2020" name="Stud. Mycol.">
        <title>101 Dothideomycetes genomes: a test case for predicting lifestyles and emergence of pathogens.</title>
        <authorList>
            <person name="Haridas S."/>
            <person name="Albert R."/>
            <person name="Binder M."/>
            <person name="Bloem J."/>
            <person name="Labutti K."/>
            <person name="Salamov A."/>
            <person name="Andreopoulos B."/>
            <person name="Baker S."/>
            <person name="Barry K."/>
            <person name="Bills G."/>
            <person name="Bluhm B."/>
            <person name="Cannon C."/>
            <person name="Castanera R."/>
            <person name="Culley D."/>
            <person name="Daum C."/>
            <person name="Ezra D."/>
            <person name="Gonzalez J."/>
            <person name="Henrissat B."/>
            <person name="Kuo A."/>
            <person name="Liang C."/>
            <person name="Lipzen A."/>
            <person name="Lutzoni F."/>
            <person name="Magnuson J."/>
            <person name="Mondo S."/>
            <person name="Nolan M."/>
            <person name="Ohm R."/>
            <person name="Pangilinan J."/>
            <person name="Park H.-J."/>
            <person name="Ramirez L."/>
            <person name="Alfaro M."/>
            <person name="Sun H."/>
            <person name="Tritt A."/>
            <person name="Yoshinaga Y."/>
            <person name="Zwiers L.-H."/>
            <person name="Turgeon B."/>
            <person name="Goodwin S."/>
            <person name="Spatafora J."/>
            <person name="Crous P."/>
            <person name="Grigoriev I."/>
        </authorList>
    </citation>
    <scope>NUCLEOTIDE SEQUENCE</scope>
    <source>
        <strain evidence="2">CBS 123094</strain>
    </source>
</reference>
<dbReference type="Proteomes" id="UP000799779">
    <property type="component" value="Unassembled WGS sequence"/>
</dbReference>
<protein>
    <submittedName>
        <fullName evidence="2">Uncharacterized protein</fullName>
    </submittedName>
</protein>
<accession>A0A6A5W2Y8</accession>
<dbReference type="EMBL" id="ML977641">
    <property type="protein sequence ID" value="KAF1995309.1"/>
    <property type="molecule type" value="Genomic_DNA"/>
</dbReference>